<dbReference type="AlphaFoldDB" id="A0A8S9Z0W2"/>
<dbReference type="EMBL" id="JTDE01000511">
    <property type="protein sequence ID" value="KAF7261039.1"/>
    <property type="molecule type" value="Genomic_DNA"/>
</dbReference>
<accession>A0A8S9Z0W2</accession>
<reference evidence="1" key="1">
    <citation type="submission" date="2019-07" db="EMBL/GenBank/DDBJ databases">
        <title>Annotation for the trematode Paragonimus miyazaki's.</title>
        <authorList>
            <person name="Choi Y.-J."/>
        </authorList>
    </citation>
    <scope>NUCLEOTIDE SEQUENCE</scope>
    <source>
        <strain evidence="1">Japan</strain>
    </source>
</reference>
<sequence length="201" mass="22623">MHLGYGRYDYSTQSCLRADGRMFAKAEIDVILNRLQPPLANDGLLSSAAQVTLKQKHPAEATAEIIEKLASCDFKKCPVESSRGRHPLGYNRYDYGPSVNFQQYEARKVTKTELENIIDRLTTYDVGDKIALQRITPSKFVREVFFDTWKQRVLINLLPITNTTLLIQLSTVILNKTGFDIPGALCGFPVVNCDTLIPENP</sequence>
<name>A0A8S9Z0W2_9TREM</name>
<dbReference type="Proteomes" id="UP000822476">
    <property type="component" value="Unassembled WGS sequence"/>
</dbReference>
<keyword evidence="2" id="KW-1185">Reference proteome</keyword>
<organism evidence="1 2">
    <name type="scientific">Paragonimus skrjabini miyazakii</name>
    <dbReference type="NCBI Taxonomy" id="59628"/>
    <lineage>
        <taxon>Eukaryota</taxon>
        <taxon>Metazoa</taxon>
        <taxon>Spiralia</taxon>
        <taxon>Lophotrochozoa</taxon>
        <taxon>Platyhelminthes</taxon>
        <taxon>Trematoda</taxon>
        <taxon>Digenea</taxon>
        <taxon>Plagiorchiida</taxon>
        <taxon>Troglotremata</taxon>
        <taxon>Troglotrematidae</taxon>
        <taxon>Paragonimus</taxon>
    </lineage>
</organism>
<protein>
    <submittedName>
        <fullName evidence="1">Uncharacterized protein</fullName>
    </submittedName>
</protein>
<evidence type="ECO:0000313" key="1">
    <source>
        <dbReference type="EMBL" id="KAF7261039.1"/>
    </source>
</evidence>
<evidence type="ECO:0000313" key="2">
    <source>
        <dbReference type="Proteomes" id="UP000822476"/>
    </source>
</evidence>
<dbReference type="OrthoDB" id="6085853at2759"/>
<proteinExistence type="predicted"/>
<comment type="caution">
    <text evidence="1">The sequence shown here is derived from an EMBL/GenBank/DDBJ whole genome shotgun (WGS) entry which is preliminary data.</text>
</comment>
<gene>
    <name evidence="1" type="ORF">EG68_01717</name>
</gene>